<accession>M6JUT5</accession>
<comment type="caution">
    <text evidence="1">The sequence shown here is derived from an EMBL/GenBank/DDBJ whole genome shotgun (WGS) entry which is preliminary data.</text>
</comment>
<organism evidence="1 2">
    <name type="scientific">Leptospira santarosai serovar Arenal str. MAVJ 401</name>
    <dbReference type="NCBI Taxonomy" id="1049976"/>
    <lineage>
        <taxon>Bacteria</taxon>
        <taxon>Pseudomonadati</taxon>
        <taxon>Spirochaetota</taxon>
        <taxon>Spirochaetia</taxon>
        <taxon>Leptospirales</taxon>
        <taxon>Leptospiraceae</taxon>
        <taxon>Leptospira</taxon>
    </lineage>
</organism>
<reference evidence="1 2" key="1">
    <citation type="submission" date="2013-01" db="EMBL/GenBank/DDBJ databases">
        <authorList>
            <person name="Harkins D.M."/>
            <person name="Durkin A.S."/>
            <person name="Brinkac L.M."/>
            <person name="Haft D.H."/>
            <person name="Selengut J.D."/>
            <person name="Sanka R."/>
            <person name="DePew J."/>
            <person name="Purushe J."/>
            <person name="Hartskeerl R.A."/>
            <person name="Ahmed A."/>
            <person name="van der Linden H."/>
            <person name="Goris M.G.A."/>
            <person name="Vinetz J.M."/>
            <person name="Sutton G.G."/>
            <person name="Nierman W.C."/>
            <person name="Fouts D.E."/>
        </authorList>
    </citation>
    <scope>NUCLEOTIDE SEQUENCE [LARGE SCALE GENOMIC DNA]</scope>
    <source>
        <strain evidence="1 2">MAVJ 401</strain>
    </source>
</reference>
<sequence>MTSFPKNYRSFLFTVSLTLLGTFPLFFCLEQTRSEKEMIDFSKYVPKKTIEIEIDKQAQSEFVLLPDKKNQNKEIKNQPALSSILSPTLEPNTLIIPAETKFILSLNSYCLKSSGAGPSSNEPYKVIHATESNEIRKLLNSMWGQCNSRQEVQSLAWNITNRVPHNALPLSQRQMLSLSKLLQTVENIPILGFGVKIVSAPISIAKDLVVYTVENFASVESEILNRKSEQQMTSKPEPSRHGPFFIEVLNTRGFSGVTISVYNYTTQSAKFQAHEFQLQPERKDVQPLAIELSRTLACHYRKSQPIEQIR</sequence>
<protein>
    <submittedName>
        <fullName evidence="1">Uncharacterized protein</fullName>
    </submittedName>
</protein>
<dbReference type="EMBL" id="AHMU02000008">
    <property type="protein sequence ID" value="EMN23395.1"/>
    <property type="molecule type" value="Genomic_DNA"/>
</dbReference>
<evidence type="ECO:0000313" key="1">
    <source>
        <dbReference type="EMBL" id="EMN23395.1"/>
    </source>
</evidence>
<dbReference type="AlphaFoldDB" id="M6JUT5"/>
<dbReference type="RefSeq" id="WP_004470704.1">
    <property type="nucleotide sequence ID" value="NZ_AHMU02000008.1"/>
</dbReference>
<gene>
    <name evidence="1" type="ORF">LEP1GSC063_1025</name>
</gene>
<evidence type="ECO:0000313" key="2">
    <source>
        <dbReference type="Proteomes" id="UP000012106"/>
    </source>
</evidence>
<dbReference type="Proteomes" id="UP000012106">
    <property type="component" value="Unassembled WGS sequence"/>
</dbReference>
<name>M6JUT5_9LEPT</name>
<proteinExistence type="predicted"/>